<gene>
    <name evidence="1" type="ORF">DdX_15560</name>
</gene>
<keyword evidence="2" id="KW-1185">Reference proteome</keyword>
<dbReference type="Proteomes" id="UP001201812">
    <property type="component" value="Unassembled WGS sequence"/>
</dbReference>
<protein>
    <submittedName>
        <fullName evidence="1">Uncharacterized protein</fullName>
    </submittedName>
</protein>
<evidence type="ECO:0000313" key="2">
    <source>
        <dbReference type="Proteomes" id="UP001201812"/>
    </source>
</evidence>
<sequence length="386" mass="44141">MLARRHSQARSLGGYVPDANDYNPGLVECFKTMTCLKYLHIYGVESLFDQKSFVQFPPSLKYLDFGSISNAYKILSWVAKGCKDLKGLRLSGSTFSPLQTISQMKSVEVLFDQKPFVHFPPSLKYLSFDLINNADRILSWVAKGCKNLKGLRYSGCTLSNSILQTICQMKSLTYLFLPLPIAHDIGYVFEALTELQALEINTLDETIITGMTKYCKKLEHLSIRNCLDHGSEIQGNILRLASLPKLCSLTIEARYSKEQTTELIKRLVAIGNLEHIYMYTSEDPLEAEVLFEMLRQCKKIQSIALNFGQINPDFYSKICQVVDEIDERDSQHRESPEMTHPMVEMRYYGEMNGTIRPHKWFRLTENITVLDAFEKWEYGCLSAGKP</sequence>
<name>A0AAD4MSI5_9BILA</name>
<dbReference type="InterPro" id="IPR032675">
    <property type="entry name" value="LRR_dom_sf"/>
</dbReference>
<evidence type="ECO:0000313" key="1">
    <source>
        <dbReference type="EMBL" id="KAI1702293.1"/>
    </source>
</evidence>
<dbReference type="AlphaFoldDB" id="A0AAD4MSI5"/>
<dbReference type="EMBL" id="JAKKPZ010000101">
    <property type="protein sequence ID" value="KAI1702293.1"/>
    <property type="molecule type" value="Genomic_DNA"/>
</dbReference>
<comment type="caution">
    <text evidence="1">The sequence shown here is derived from an EMBL/GenBank/DDBJ whole genome shotgun (WGS) entry which is preliminary data.</text>
</comment>
<reference evidence="1" key="1">
    <citation type="submission" date="2022-01" db="EMBL/GenBank/DDBJ databases">
        <title>Genome Sequence Resource for Two Populations of Ditylenchus destructor, the Migratory Endoparasitic Phytonematode.</title>
        <authorList>
            <person name="Zhang H."/>
            <person name="Lin R."/>
            <person name="Xie B."/>
        </authorList>
    </citation>
    <scope>NUCLEOTIDE SEQUENCE</scope>
    <source>
        <strain evidence="1">BazhouSP</strain>
    </source>
</reference>
<organism evidence="1 2">
    <name type="scientific">Ditylenchus destructor</name>
    <dbReference type="NCBI Taxonomy" id="166010"/>
    <lineage>
        <taxon>Eukaryota</taxon>
        <taxon>Metazoa</taxon>
        <taxon>Ecdysozoa</taxon>
        <taxon>Nematoda</taxon>
        <taxon>Chromadorea</taxon>
        <taxon>Rhabditida</taxon>
        <taxon>Tylenchina</taxon>
        <taxon>Tylenchomorpha</taxon>
        <taxon>Sphaerularioidea</taxon>
        <taxon>Anguinidae</taxon>
        <taxon>Anguininae</taxon>
        <taxon>Ditylenchus</taxon>
    </lineage>
</organism>
<accession>A0AAD4MSI5</accession>
<dbReference type="SUPFAM" id="SSF52047">
    <property type="entry name" value="RNI-like"/>
    <property type="match status" value="1"/>
</dbReference>
<proteinExistence type="predicted"/>
<dbReference type="Gene3D" id="3.80.10.10">
    <property type="entry name" value="Ribonuclease Inhibitor"/>
    <property type="match status" value="1"/>
</dbReference>